<keyword evidence="2" id="KW-0472">Membrane</keyword>
<evidence type="ECO:0000256" key="2">
    <source>
        <dbReference type="SAM" id="Phobius"/>
    </source>
</evidence>
<keyword evidence="2" id="KW-1133">Transmembrane helix</keyword>
<feature type="transmembrane region" description="Helical" evidence="2">
    <location>
        <begin position="21"/>
        <end position="41"/>
    </location>
</feature>
<protein>
    <submittedName>
        <fullName evidence="3">Uncharacterized protein</fullName>
    </submittedName>
</protein>
<proteinExistence type="predicted"/>
<gene>
    <name evidence="3" type="ORF">ISN44_As09g018030</name>
</gene>
<reference evidence="3 4" key="1">
    <citation type="submission" date="2020-12" db="EMBL/GenBank/DDBJ databases">
        <title>Concerted genomic and epigenomic changes stabilize Arabidopsis allopolyploids.</title>
        <authorList>
            <person name="Chen Z."/>
        </authorList>
    </citation>
    <scope>NUCLEOTIDE SEQUENCE [LARGE SCALE GENOMIC DNA]</scope>
    <source>
        <strain evidence="3">As9502</strain>
        <tissue evidence="3">Leaf</tissue>
    </source>
</reference>
<dbReference type="AlphaFoldDB" id="A0A8T2AKR5"/>
<feature type="non-terminal residue" evidence="3">
    <location>
        <position position="1"/>
    </location>
</feature>
<accession>A0A8T2AKR5</accession>
<evidence type="ECO:0000313" key="4">
    <source>
        <dbReference type="Proteomes" id="UP000694251"/>
    </source>
</evidence>
<keyword evidence="2" id="KW-0812">Transmembrane</keyword>
<keyword evidence="4" id="KW-1185">Reference proteome</keyword>
<evidence type="ECO:0000313" key="3">
    <source>
        <dbReference type="EMBL" id="KAG7573524.1"/>
    </source>
</evidence>
<feature type="region of interest" description="Disordered" evidence="1">
    <location>
        <begin position="49"/>
        <end position="85"/>
    </location>
</feature>
<name>A0A8T2AKR5_ARASU</name>
<organism evidence="3 4">
    <name type="scientific">Arabidopsis suecica</name>
    <name type="common">Swedish thale-cress</name>
    <name type="synonym">Cardaminopsis suecica</name>
    <dbReference type="NCBI Taxonomy" id="45249"/>
    <lineage>
        <taxon>Eukaryota</taxon>
        <taxon>Viridiplantae</taxon>
        <taxon>Streptophyta</taxon>
        <taxon>Embryophyta</taxon>
        <taxon>Tracheophyta</taxon>
        <taxon>Spermatophyta</taxon>
        <taxon>Magnoliopsida</taxon>
        <taxon>eudicotyledons</taxon>
        <taxon>Gunneridae</taxon>
        <taxon>Pentapetalae</taxon>
        <taxon>rosids</taxon>
        <taxon>malvids</taxon>
        <taxon>Brassicales</taxon>
        <taxon>Brassicaceae</taxon>
        <taxon>Camelineae</taxon>
        <taxon>Arabidopsis</taxon>
    </lineage>
</organism>
<dbReference type="EMBL" id="JAEFBJ010000009">
    <property type="protein sequence ID" value="KAG7573524.1"/>
    <property type="molecule type" value="Genomic_DNA"/>
</dbReference>
<dbReference type="Proteomes" id="UP000694251">
    <property type="component" value="Chromosome 9"/>
</dbReference>
<sequence length="97" mass="11815">KRGRKKRSDVELCCVWDTLRYCWYILFFHRIYLYLCLYPSFDVIPNQPLSTRRPTNHHQSIETEQRTKQSREKQREREGENKAESELCSFCNGLEVR</sequence>
<feature type="compositionally biased region" description="Basic and acidic residues" evidence="1">
    <location>
        <begin position="59"/>
        <end position="85"/>
    </location>
</feature>
<comment type="caution">
    <text evidence="3">The sequence shown here is derived from an EMBL/GenBank/DDBJ whole genome shotgun (WGS) entry which is preliminary data.</text>
</comment>
<evidence type="ECO:0000256" key="1">
    <source>
        <dbReference type="SAM" id="MobiDB-lite"/>
    </source>
</evidence>